<reference evidence="1" key="1">
    <citation type="submission" date="2019-12" db="EMBL/GenBank/DDBJ databases">
        <title>Genome sequencing and annotation of Brassica cretica.</title>
        <authorList>
            <person name="Studholme D.J."/>
            <person name="Sarris P.F."/>
        </authorList>
    </citation>
    <scope>NUCLEOTIDE SEQUENCE</scope>
    <source>
        <strain evidence="1">PFS-102/07</strain>
        <tissue evidence="1">Leaf</tissue>
    </source>
</reference>
<organism evidence="1">
    <name type="scientific">Brassica cretica</name>
    <name type="common">Mustard</name>
    <dbReference type="NCBI Taxonomy" id="69181"/>
    <lineage>
        <taxon>Eukaryota</taxon>
        <taxon>Viridiplantae</taxon>
        <taxon>Streptophyta</taxon>
        <taxon>Embryophyta</taxon>
        <taxon>Tracheophyta</taxon>
        <taxon>Spermatophyta</taxon>
        <taxon>Magnoliopsida</taxon>
        <taxon>eudicotyledons</taxon>
        <taxon>Gunneridae</taxon>
        <taxon>Pentapetalae</taxon>
        <taxon>rosids</taxon>
        <taxon>malvids</taxon>
        <taxon>Brassicales</taxon>
        <taxon>Brassicaceae</taxon>
        <taxon>Brassiceae</taxon>
        <taxon>Brassica</taxon>
    </lineage>
</organism>
<sequence>MRVLGLSSSLCSTEEKEVEEMVGDSSGLTPVYLNVYDLTPVNNYLYWFGLGIFHSGIEGKCSAFFSLLYNLTDL</sequence>
<dbReference type="AlphaFoldDB" id="A0A8S9FUJ3"/>
<dbReference type="PANTHER" id="PTHR12378:SF10">
    <property type="entry name" value="OS04G0548000 PROTEIN"/>
    <property type="match status" value="1"/>
</dbReference>
<dbReference type="GO" id="GO:0101005">
    <property type="term" value="F:deubiquitinase activity"/>
    <property type="evidence" value="ECO:0007669"/>
    <property type="project" value="TreeGrafter"/>
</dbReference>
<evidence type="ECO:0000313" key="1">
    <source>
        <dbReference type="EMBL" id="KAF2534392.1"/>
    </source>
</evidence>
<dbReference type="InterPro" id="IPR008580">
    <property type="entry name" value="PPPDE_dom"/>
</dbReference>
<name>A0A8S9FUJ3_BRACR</name>
<proteinExistence type="predicted"/>
<protein>
    <recommendedName>
        <fullName evidence="2">PPPDE domain-containing protein</fullName>
    </recommendedName>
</protein>
<accession>A0A8S9FUJ3</accession>
<gene>
    <name evidence="1" type="ORF">F2Q70_00031552</name>
</gene>
<dbReference type="PANTHER" id="PTHR12378">
    <property type="entry name" value="DESUMOYLATING ISOPEPTIDASE"/>
    <property type="match status" value="1"/>
</dbReference>
<comment type="caution">
    <text evidence="1">The sequence shown here is derived from an EMBL/GenBank/DDBJ whole genome shotgun (WGS) entry which is preliminary data.</text>
</comment>
<dbReference type="GO" id="GO:0016579">
    <property type="term" value="P:protein deubiquitination"/>
    <property type="evidence" value="ECO:0007669"/>
    <property type="project" value="TreeGrafter"/>
</dbReference>
<dbReference type="EMBL" id="QGKY02002305">
    <property type="protein sequence ID" value="KAF2534392.1"/>
    <property type="molecule type" value="Genomic_DNA"/>
</dbReference>
<evidence type="ECO:0008006" key="2">
    <source>
        <dbReference type="Google" id="ProtNLM"/>
    </source>
</evidence>